<protein>
    <submittedName>
        <fullName evidence="1">Uncharacterized protein</fullName>
    </submittedName>
</protein>
<reference evidence="1" key="1">
    <citation type="submission" date="2017-04" db="EMBL/GenBank/DDBJ databases">
        <title>Genome deletions in a multicellular cyanobacterial endosymbiont for morphological adaptation in marine diatoms.</title>
        <authorList>
            <person name="Wang Y."/>
            <person name="Gao H."/>
            <person name="Li R."/>
            <person name="Xu X."/>
        </authorList>
    </citation>
    <scope>NUCLEOTIDE SEQUENCE</scope>
    <source>
        <strain evidence="1">FACHB 800</strain>
    </source>
</reference>
<dbReference type="KEGG" id="rsin:B6N60_00323"/>
<dbReference type="RefSeq" id="WP_190606051.1">
    <property type="nucleotide sequence ID" value="NZ_CP021056.1"/>
</dbReference>
<dbReference type="EMBL" id="CP021056">
    <property type="protein sequence ID" value="QXE21646.1"/>
    <property type="molecule type" value="Genomic_DNA"/>
</dbReference>
<evidence type="ECO:0000313" key="2">
    <source>
        <dbReference type="Proteomes" id="UP000683511"/>
    </source>
</evidence>
<evidence type="ECO:0000313" key="1">
    <source>
        <dbReference type="EMBL" id="QXE21646.1"/>
    </source>
</evidence>
<sequence length="614" mass="67930">MTLAGQQEDIQLLAETLQERLLADVPGTENFQVKCVVKNDELMVLVQHPPGVSSDTDTIFAIVEQGLQWQFYYQGQQAQCFIRAVGEKLPYAKQTLNLQVPKTLIQEETDIEPEIEAQEVILSPFEIPSVGDADPDIPITDDPFNTPIEEPILNNSFIDDIEIQNDIGIEPNIEAEEEKFDPFAGSSDLGSQKKPIWASMPLQAVAGAALLLAVLGGGSTYFLSRACIISECQEFQTAENIKSQSQKLIRGAKSEKQLQAVQKQIDDAISALQNIPGWSPRHGEAQELITAFSGQSTKISQVVNALQKGTAAKKKTEAPVKSLDDLRKTQDLWRQAITPLETIKPNNDLYSLAQSNLPEYQQNLQTVNQQLLKEETWLKKLDSVKAVANAATQSETTAKSSSDWQKVRSTWEVVVNNLKSIPQTSSGYEEARKLLTEYQPKLIEARTRATKETLAAKAYQQAVSAANQAKAYGSQNQWQAAVNSWQLAVQSVQQISQDSLYYKQAQPLIDTYSASLTQAKERLQLTNNVSQTRADLSSTCTNGIKFCTFTIEASGITVRLTPQYEQVLASNQAQMSNHYQSLQSALMVISDNARLPLVIYNSQGQQSYAHSPAQ</sequence>
<accession>A0A975Y306</accession>
<keyword evidence="2" id="KW-1185">Reference proteome</keyword>
<dbReference type="Proteomes" id="UP000683511">
    <property type="component" value="Chromosome"/>
</dbReference>
<name>A0A975Y306_9NOST</name>
<proteinExistence type="predicted"/>
<organism evidence="1 2">
    <name type="scientific">Richelia sinica FACHB-800</name>
    <dbReference type="NCBI Taxonomy" id="1357546"/>
    <lineage>
        <taxon>Bacteria</taxon>
        <taxon>Bacillati</taxon>
        <taxon>Cyanobacteriota</taxon>
        <taxon>Cyanophyceae</taxon>
        <taxon>Nostocales</taxon>
        <taxon>Nostocaceae</taxon>
        <taxon>Richelia</taxon>
    </lineage>
</organism>
<dbReference type="AlphaFoldDB" id="A0A975Y306"/>
<gene>
    <name evidence="1" type="ORF">B6N60_00323</name>
</gene>